<keyword evidence="3" id="KW-0624">Polysaccharide degradation</keyword>
<evidence type="ECO:0000256" key="2">
    <source>
        <dbReference type="ARBA" id="ARBA00023295"/>
    </source>
</evidence>
<dbReference type="InterPro" id="IPR036116">
    <property type="entry name" value="FN3_sf"/>
</dbReference>
<gene>
    <name evidence="6" type="ORF">GCM10025863_22510</name>
</gene>
<dbReference type="InterPro" id="IPR003961">
    <property type="entry name" value="FN3_dom"/>
</dbReference>
<dbReference type="PROSITE" id="PS50853">
    <property type="entry name" value="FN3"/>
    <property type="match status" value="3"/>
</dbReference>
<dbReference type="SUPFAM" id="SSF49265">
    <property type="entry name" value="Fibronectin type III"/>
    <property type="match status" value="2"/>
</dbReference>
<proteinExistence type="predicted"/>
<keyword evidence="7" id="KW-1185">Reference proteome</keyword>
<evidence type="ECO:0000259" key="5">
    <source>
        <dbReference type="PROSITE" id="PS50853"/>
    </source>
</evidence>
<reference evidence="7" key="1">
    <citation type="journal article" date="2019" name="Int. J. Syst. Evol. Microbiol.">
        <title>The Global Catalogue of Microorganisms (GCM) 10K type strain sequencing project: providing services to taxonomists for standard genome sequencing and annotation.</title>
        <authorList>
            <consortium name="The Broad Institute Genomics Platform"/>
            <consortium name="The Broad Institute Genome Sequencing Center for Infectious Disease"/>
            <person name="Wu L."/>
            <person name="Ma J."/>
        </authorList>
    </citation>
    <scope>NUCLEOTIDE SEQUENCE [LARGE SCALE GENOMIC DNA]</scope>
    <source>
        <strain evidence="7">NBRC 106310</strain>
    </source>
</reference>
<keyword evidence="2" id="KW-0326">Glycosidase</keyword>
<sequence>MAITTLALVYPGVPTADLDLDDGGVWVTNSDDLLVGHLNHPSRLLDAAVRTTFADFDVLQDGEHVLVLDRAGGTASPVDPATATLIGEQALPERSSIALGADTIAVAGGGLLHAVDFDGLIGASFDKDGALAEVGTDAVVAVSFDGSRVVAASATEKTLITADAHGDDVRTTSLKELSDEAELQVATIGDRAVVFDSTAGVLYADGGIRIDVEGAKGAELQQSSAQNDAVYLASKTGLIRQPLDGGTAQKVADVPGAAPSAPVWLNGCAYAIWDDGRYVRDCDDGAADAEVRIELSGDATPVLRVNRRVVVVNDTRSGTVWVVNEKAERVDNWKDVLPQTSDDQDEQESEDERPQFDIPERSAENHPPVAVDDSYGIRPGRTTILRVTENDSDPDGDLLAASLKGAAPAGFDISPVLGGAGLQVSIPANAQGTQTFRYQVDDGRSGTAEATVKLTVRASDDNDPPKQDRPRTLQVEAGSTVTYPALEGWQDPDGDDIFLSGARVDGGDVISYRPNGVIEYNAASRVLGIKEVTLTVSDGRKTADGVLRVDVRAKGSLNPVANADRVSATAGRPLLVRPLGNDVSPSGESLRLTRVDQTAGVRVALDVTTDSFEFEAKSAGVYYVQYMVTAGPRSAVGIVRVDVVPDEEGGAAPIAARDTALLPTGRSVLVDVLANDEDPSGGILVVQSARVQAGSGISIEVLDHSILRIADVAGLSSPVVLDYTVSNGSRSAIGQVVVVPVPLTDSLRPPVAVDDTATVRVGDVVTVSVLENDYHPDNDVITLEPKLVEENVGDGIVFVDGDRIRLQAGSEPGMAYVTYEVSDSQGNKDAGYVKVQVLPEDAAANSAPRPKPVISRVISGSTVRIPVPLEGIDPDGDSVEIIGLGSNPTLGTVEVGDSWLTYRAYDDAAGRDTFTYVVRDRLGATATNTVTVGIAPPGVDNQAPYAVKDVLRVRPGREVAVPVTVNDTDPDGDDIAIVTDGLTVPEGISASVIGGRVSFTAPREEGEWTITYTISDTFGATAQGVLLVVVDEDALLLAPVARDDRVQLASLTGSMVKVSVLENDEDPDGTVEALDVQVFDAAASVRAGGVVEIPVEASPQIVRYSVTDADGGVGQAFIFVPGIDRMLPTLKSADPVVVTSGETVQIRLADHVLVREGRSPRVALADSIRTAHSDGAPPLKSADVFEYTSAEGYYGPDSIGAQITDGTGPDDPEARTAYVSIPITVLPAVNQSPLVRSASVEVAPGEGAVTVNLLKLTRDPDEGDLKRIRYSVEGAVPAGYSASISGDTLSIKADADVEPGSSEQVTIKADDQSSEPGTGVITITAVASQRPLPVANDDAVPNATAGAAVTVNVLANDFNPYQGERPLEVLSARVDTAGAHEARVQGDKVVVTPAPDFHGTLIVTYRIADATKAADRQAEAKITLTVRGRPDAPGTPTVTSVQDRTVVLSWAPPANNGSPITGYEVRSQDGYAKACASTTCTLGGLTNDVTYRFQVLAVNGVGTSDPSPLSAEARPDARPDTPAPPTLAFGDGELTVTWVTPHTNGSPVLDYDLEISPAPLFGPNQKTKVAGNSLVWKGLKNSQAYQVKVRAYNRALEPSEWSGKSASMIPAGKPDAPGRPQTSPATPVGDQAQITVSWAPPADDHGDAVSGYTLLVRHNGTTKQIPVSGTSQNVQVATSESDYVFAVIAHNKAGDSAASADSAPRRGATAPGAPTGVTLTPGDRSVKVAFVPGALNGNRAGEITYHYKVNQTGTQGTITSGGSIGGLTNGTSYTVNVWATSSVQGVTQSGQATSNAAVPFGKPIITLQGVDRQNNAVRFRWNVNANGSPLTAATPGQAGDNSEVVSGLKPGQSTTLNVSYTNAAGTSTASWSGQANDPPPPPPPTGTVSKGGSAEGQPLTDGTGKCGKLCYFVQLTTKDLPAGTYQVQCWSTHDSSGPWRDGQVTLNAGRTQLPCIFGFPGEKVWVVVVGKFTTAKVTW</sequence>
<feature type="domain" description="Fibronectin type-III" evidence="5">
    <location>
        <begin position="1616"/>
        <end position="1712"/>
    </location>
</feature>
<keyword evidence="3" id="KW-0119">Carbohydrate metabolism</keyword>
<dbReference type="RefSeq" id="WP_286299901.1">
    <property type="nucleotide sequence ID" value="NZ_AP027728.1"/>
</dbReference>
<feature type="region of interest" description="Disordered" evidence="4">
    <location>
        <begin position="1504"/>
        <end position="1524"/>
    </location>
</feature>
<name>A0ABM8FVD9_9MICO</name>
<feature type="region of interest" description="Disordered" evidence="4">
    <location>
        <begin position="1695"/>
        <end position="1720"/>
    </location>
</feature>
<feature type="compositionally biased region" description="Acidic residues" evidence="4">
    <location>
        <begin position="342"/>
        <end position="351"/>
    </location>
</feature>
<feature type="compositionally biased region" description="Basic and acidic residues" evidence="4">
    <location>
        <begin position="352"/>
        <end position="364"/>
    </location>
</feature>
<dbReference type="PANTHER" id="PTHR13817">
    <property type="entry name" value="TITIN"/>
    <property type="match status" value="1"/>
</dbReference>
<dbReference type="Pfam" id="PF17963">
    <property type="entry name" value="Big_9"/>
    <property type="match status" value="7"/>
</dbReference>
<evidence type="ECO:0000313" key="7">
    <source>
        <dbReference type="Proteomes" id="UP001321543"/>
    </source>
</evidence>
<dbReference type="Pfam" id="PF00041">
    <property type="entry name" value="fn3"/>
    <property type="match status" value="3"/>
</dbReference>
<feature type="domain" description="Fibronectin type-III" evidence="5">
    <location>
        <begin position="1521"/>
        <end position="1612"/>
    </location>
</feature>
<feature type="region of interest" description="Disordered" evidence="4">
    <location>
        <begin position="1826"/>
        <end position="1850"/>
    </location>
</feature>
<feature type="region of interest" description="Disordered" evidence="4">
    <location>
        <begin position="1866"/>
        <end position="1900"/>
    </location>
</feature>
<keyword evidence="1" id="KW-0677">Repeat</keyword>
<evidence type="ECO:0000256" key="4">
    <source>
        <dbReference type="SAM" id="MobiDB-lite"/>
    </source>
</evidence>
<accession>A0ABM8FVD9</accession>
<dbReference type="EMBL" id="AP027728">
    <property type="protein sequence ID" value="BDZ39637.1"/>
    <property type="molecule type" value="Genomic_DNA"/>
</dbReference>
<dbReference type="PANTHER" id="PTHR13817:SF166">
    <property type="entry name" value="NEURONAL IGCAM-RELATED"/>
    <property type="match status" value="1"/>
</dbReference>
<feature type="compositionally biased region" description="Polar residues" evidence="4">
    <location>
        <begin position="1866"/>
        <end position="1875"/>
    </location>
</feature>
<dbReference type="Gene3D" id="2.60.40.2810">
    <property type="match status" value="1"/>
</dbReference>
<keyword evidence="2" id="KW-0378">Hydrolase</keyword>
<feature type="region of interest" description="Disordered" evidence="4">
    <location>
        <begin position="1600"/>
        <end position="1628"/>
    </location>
</feature>
<organism evidence="6 7">
    <name type="scientific">Microbacterium suwonense</name>
    <dbReference type="NCBI Taxonomy" id="683047"/>
    <lineage>
        <taxon>Bacteria</taxon>
        <taxon>Bacillati</taxon>
        <taxon>Actinomycetota</taxon>
        <taxon>Actinomycetes</taxon>
        <taxon>Micrococcales</taxon>
        <taxon>Microbacteriaceae</taxon>
        <taxon>Microbacterium</taxon>
    </lineage>
</organism>
<evidence type="ECO:0000256" key="3">
    <source>
        <dbReference type="ARBA" id="ARBA00023326"/>
    </source>
</evidence>
<dbReference type="Proteomes" id="UP001321543">
    <property type="component" value="Chromosome"/>
</dbReference>
<evidence type="ECO:0000256" key="1">
    <source>
        <dbReference type="ARBA" id="ARBA00022737"/>
    </source>
</evidence>
<protein>
    <submittedName>
        <fullName evidence="6">Fibronectin type III</fullName>
    </submittedName>
</protein>
<dbReference type="InterPro" id="IPR013783">
    <property type="entry name" value="Ig-like_fold"/>
</dbReference>
<dbReference type="Gene3D" id="2.60.40.10">
    <property type="entry name" value="Immunoglobulins"/>
    <property type="match status" value="3"/>
</dbReference>
<dbReference type="InterPro" id="IPR050964">
    <property type="entry name" value="Striated_Muscle_Regulatory"/>
</dbReference>
<dbReference type="CDD" id="cd00063">
    <property type="entry name" value="FN3"/>
    <property type="match status" value="3"/>
</dbReference>
<evidence type="ECO:0000313" key="6">
    <source>
        <dbReference type="EMBL" id="BDZ39637.1"/>
    </source>
</evidence>
<dbReference type="SMART" id="SM00060">
    <property type="entry name" value="FN3"/>
    <property type="match status" value="5"/>
</dbReference>
<feature type="region of interest" description="Disordered" evidence="4">
    <location>
        <begin position="333"/>
        <end position="377"/>
    </location>
</feature>
<feature type="domain" description="Fibronectin type-III" evidence="5">
    <location>
        <begin position="1432"/>
        <end position="1520"/>
    </location>
</feature>